<dbReference type="EMBL" id="QEIV01002670">
    <property type="protein sequence ID" value="PWZ93162.1"/>
    <property type="molecule type" value="Genomic_DNA"/>
</dbReference>
<feature type="transmembrane region" description="Helical" evidence="1">
    <location>
        <begin position="35"/>
        <end position="58"/>
    </location>
</feature>
<protein>
    <submittedName>
        <fullName evidence="2">Uncharacterized protein</fullName>
    </submittedName>
</protein>
<dbReference type="OrthoDB" id="35358at90964"/>
<feature type="transmembrane region" description="Helical" evidence="1">
    <location>
        <begin position="12"/>
        <end position="29"/>
    </location>
</feature>
<gene>
    <name evidence="2" type="ORF">DD924_20635</name>
</gene>
<evidence type="ECO:0000256" key="1">
    <source>
        <dbReference type="SAM" id="Phobius"/>
    </source>
</evidence>
<dbReference type="AlphaFoldDB" id="A0A317Z1W3"/>
<sequence length="61" mass="7002">MIIGKLVQSKSYVLPLFVLILIVMSIMQLESVSMVFSIIDLIALLWIFMITFKISFVVHVE</sequence>
<evidence type="ECO:0000313" key="2">
    <source>
        <dbReference type="EMBL" id="PWZ93162.1"/>
    </source>
</evidence>
<keyword evidence="1" id="KW-0812">Transmembrane</keyword>
<dbReference type="Proteomes" id="UP000246351">
    <property type="component" value="Unassembled WGS sequence"/>
</dbReference>
<accession>A0A317Z1W3</accession>
<organism evidence="2 3">
    <name type="scientific">Staphylococcus pseudintermedius</name>
    <dbReference type="NCBI Taxonomy" id="283734"/>
    <lineage>
        <taxon>Bacteria</taxon>
        <taxon>Bacillati</taxon>
        <taxon>Bacillota</taxon>
        <taxon>Bacilli</taxon>
        <taxon>Bacillales</taxon>
        <taxon>Staphylococcaceae</taxon>
        <taxon>Staphylococcus</taxon>
        <taxon>Staphylococcus intermedius group</taxon>
    </lineage>
</organism>
<reference evidence="2 3" key="1">
    <citation type="journal article" date="2018" name="Vet. Microbiol.">
        <title>Clonal diversity and geographic distribution of methicillin-resistant Staphylococcus pseudintermedius from Australian animals: Discovery of novel sequence types.</title>
        <authorList>
            <person name="Worthing K.A."/>
            <person name="Abraham S."/>
            <person name="Coombs G.W."/>
            <person name="Pang S."/>
            <person name="Saputra S."/>
            <person name="Jordan D."/>
            <person name="Trott D.J."/>
            <person name="Norris J.M."/>
        </authorList>
    </citation>
    <scope>NUCLEOTIDE SEQUENCE [LARGE SCALE GENOMIC DNA]</scope>
    <source>
        <strain evidence="2 3">ST71 3</strain>
    </source>
</reference>
<keyword evidence="1" id="KW-1133">Transmembrane helix</keyword>
<keyword evidence="1" id="KW-0472">Membrane</keyword>
<dbReference type="RefSeq" id="WP_110179633.1">
    <property type="nucleotide sequence ID" value="NZ_BAAFIV010000117.1"/>
</dbReference>
<name>A0A317Z1W3_STAPS</name>
<comment type="caution">
    <text evidence="2">The sequence shown here is derived from an EMBL/GenBank/DDBJ whole genome shotgun (WGS) entry which is preliminary data.</text>
</comment>
<evidence type="ECO:0000313" key="3">
    <source>
        <dbReference type="Proteomes" id="UP000246351"/>
    </source>
</evidence>
<proteinExistence type="predicted"/>